<name>A0A1E8QAX8_9MYCO</name>
<dbReference type="InterPro" id="IPR029058">
    <property type="entry name" value="AB_hydrolase_fold"/>
</dbReference>
<reference evidence="9 10" key="1">
    <citation type="submission" date="2016-09" db="EMBL/GenBank/DDBJ databases">
        <title>genome sequence of Mycobacterium sp. 739 SCH.</title>
        <authorList>
            <person name="Greninger A.L."/>
            <person name="Qin X."/>
            <person name="Jerome K."/>
            <person name="Vora S."/>
            <person name="Quinn K."/>
        </authorList>
    </citation>
    <scope>NUCLEOTIDE SEQUENCE [LARGE SCALE GENOMIC DNA]</scope>
    <source>
        <strain evidence="9 10">SCH</strain>
    </source>
</reference>
<keyword evidence="10" id="KW-1185">Reference proteome</keyword>
<feature type="signal peptide" evidence="8">
    <location>
        <begin position="1"/>
        <end position="23"/>
    </location>
</feature>
<keyword evidence="4 8" id="KW-0964">Secreted</keyword>
<dbReference type="Pfam" id="PF01083">
    <property type="entry name" value="Cutinase"/>
    <property type="match status" value="1"/>
</dbReference>
<dbReference type="InterPro" id="IPR043580">
    <property type="entry name" value="CUTINASE_1"/>
</dbReference>
<evidence type="ECO:0000256" key="5">
    <source>
        <dbReference type="ARBA" id="ARBA00022729"/>
    </source>
</evidence>
<evidence type="ECO:0000313" key="9">
    <source>
        <dbReference type="EMBL" id="OFJ55139.1"/>
    </source>
</evidence>
<dbReference type="Proteomes" id="UP000178953">
    <property type="component" value="Unassembled WGS sequence"/>
</dbReference>
<evidence type="ECO:0000256" key="2">
    <source>
        <dbReference type="ARBA" id="ARBA00007534"/>
    </source>
</evidence>
<dbReference type="GO" id="GO:0005576">
    <property type="term" value="C:extracellular region"/>
    <property type="evidence" value="ECO:0007669"/>
    <property type="project" value="UniProtKB-SubCell"/>
</dbReference>
<dbReference type="PROSITE" id="PS00155">
    <property type="entry name" value="CUTINASE_1"/>
    <property type="match status" value="1"/>
</dbReference>
<dbReference type="SMART" id="SM01110">
    <property type="entry name" value="Cutinase"/>
    <property type="match status" value="1"/>
</dbReference>
<evidence type="ECO:0000256" key="4">
    <source>
        <dbReference type="ARBA" id="ARBA00022525"/>
    </source>
</evidence>
<dbReference type="GO" id="GO:0052689">
    <property type="term" value="F:carboxylic ester hydrolase activity"/>
    <property type="evidence" value="ECO:0007669"/>
    <property type="project" value="UniProtKB-KW"/>
</dbReference>
<keyword evidence="6 8" id="KW-0378">Hydrolase</keyword>
<gene>
    <name evidence="9" type="ORF">BEL07_03890</name>
</gene>
<comment type="function">
    <text evidence="8">Catalyzes the hydrolysis of complex carboxylic polyesters found in the cell wall of plants. Degrades cutin, a macromolecule that forms the structure of the plant cuticle.</text>
</comment>
<dbReference type="EC" id="3.1.1.-" evidence="8"/>
<proteinExistence type="inferred from homology"/>
<dbReference type="PANTHER" id="PTHR33630:SF9">
    <property type="entry name" value="CUTINASE 4"/>
    <property type="match status" value="1"/>
</dbReference>
<evidence type="ECO:0000256" key="3">
    <source>
        <dbReference type="ARBA" id="ARBA00022487"/>
    </source>
</evidence>
<dbReference type="PANTHER" id="PTHR33630">
    <property type="entry name" value="CUTINASE RV1984C-RELATED-RELATED"/>
    <property type="match status" value="1"/>
</dbReference>
<dbReference type="Gene3D" id="3.40.50.1820">
    <property type="entry name" value="alpha/beta hydrolase"/>
    <property type="match status" value="1"/>
</dbReference>
<keyword evidence="3 8" id="KW-0719">Serine esterase</keyword>
<feature type="chain" id="PRO_5009362912" description="Cutinase" evidence="8">
    <location>
        <begin position="24"/>
        <end position="204"/>
    </location>
</feature>
<evidence type="ECO:0000313" key="10">
    <source>
        <dbReference type="Proteomes" id="UP000178953"/>
    </source>
</evidence>
<evidence type="ECO:0000256" key="6">
    <source>
        <dbReference type="ARBA" id="ARBA00022801"/>
    </source>
</evidence>
<dbReference type="EMBL" id="MCHX01000006">
    <property type="protein sequence ID" value="OFJ55139.1"/>
    <property type="molecule type" value="Genomic_DNA"/>
</dbReference>
<protein>
    <recommendedName>
        <fullName evidence="8">Cutinase</fullName>
        <ecNumber evidence="8">3.1.1.-</ecNumber>
    </recommendedName>
</protein>
<dbReference type="InterPro" id="IPR000675">
    <property type="entry name" value="Cutinase/axe"/>
</dbReference>
<dbReference type="AlphaFoldDB" id="A0A1E8QAX8"/>
<dbReference type="SUPFAM" id="SSF53474">
    <property type="entry name" value="alpha/beta-Hydrolases"/>
    <property type="match status" value="1"/>
</dbReference>
<evidence type="ECO:0000256" key="7">
    <source>
        <dbReference type="ARBA" id="ARBA00023157"/>
    </source>
</evidence>
<sequence length="204" mass="20798">MVVASAAVFAVPAVVALAPPAAAAECPDVDVVFARGTDEPPGLGGVGQSFVDSIRQQAGARSVGDYAVNYPANNDFNASIAAGVGDARGHIESMAATCPGTRIVLGGYSQGAAVMDIATTDMPPKVADHVAAVVDFGRPKTAYARSLDAGLSPSVGGRYADRYLDVCIPTDPICWEGGFNPLAHMAYAPSGQTWQAATFVVGKL</sequence>
<comment type="caution">
    <text evidence="9">The sequence shown here is derived from an EMBL/GenBank/DDBJ whole genome shotgun (WGS) entry which is preliminary data.</text>
</comment>
<comment type="similarity">
    <text evidence="2 8">Belongs to the cutinase family.</text>
</comment>
<keyword evidence="7" id="KW-1015">Disulfide bond</keyword>
<evidence type="ECO:0000256" key="8">
    <source>
        <dbReference type="RuleBase" id="RU361263"/>
    </source>
</evidence>
<accession>A0A1E8QAX8</accession>
<organism evidence="9 10">
    <name type="scientific">Mycolicibacterium grossiae</name>
    <dbReference type="NCBI Taxonomy" id="1552759"/>
    <lineage>
        <taxon>Bacteria</taxon>
        <taxon>Bacillati</taxon>
        <taxon>Actinomycetota</taxon>
        <taxon>Actinomycetes</taxon>
        <taxon>Mycobacteriales</taxon>
        <taxon>Mycobacteriaceae</taxon>
        <taxon>Mycolicibacterium</taxon>
    </lineage>
</organism>
<comment type="subcellular location">
    <subcellularLocation>
        <location evidence="1 8">Secreted</location>
    </subcellularLocation>
</comment>
<keyword evidence="5 8" id="KW-0732">Signal</keyword>
<evidence type="ECO:0000256" key="1">
    <source>
        <dbReference type="ARBA" id="ARBA00004613"/>
    </source>
</evidence>